<protein>
    <submittedName>
        <fullName evidence="1">Unnamed protein product</fullName>
    </submittedName>
</protein>
<dbReference type="Proteomes" id="UP001165083">
    <property type="component" value="Unassembled WGS sequence"/>
</dbReference>
<comment type="caution">
    <text evidence="1">The sequence shown here is derived from an EMBL/GenBank/DDBJ whole genome shotgun (WGS) entry which is preliminary data.</text>
</comment>
<proteinExistence type="predicted"/>
<sequence>MDDDENARRRRSAFMKPCRGPATLATTLAARSVSAAVATAVASSAVTSSITVTVTVSVTATMAAAVATTVSAVRAVPAVSAPGATVEGGLTTDVAAAAVAMSPWCSRLSRAPPVGHREAEQEPAHKPLAPQVPVVDHRLPCYLCGVLHVVNWAAAA</sequence>
<evidence type="ECO:0000313" key="1">
    <source>
        <dbReference type="EMBL" id="GMF10254.1"/>
    </source>
</evidence>
<reference evidence="1" key="1">
    <citation type="submission" date="2023-04" db="EMBL/GenBank/DDBJ databases">
        <title>Phytophthora lilii NBRC 32176.</title>
        <authorList>
            <person name="Ichikawa N."/>
            <person name="Sato H."/>
            <person name="Tonouchi N."/>
        </authorList>
    </citation>
    <scope>NUCLEOTIDE SEQUENCE</scope>
    <source>
        <strain evidence="1">NBRC 32176</strain>
    </source>
</reference>
<name>A0A9W6TD51_9STRA</name>
<gene>
    <name evidence="1" type="ORF">Plil01_000108300</name>
</gene>
<dbReference type="AlphaFoldDB" id="A0A9W6TD51"/>
<keyword evidence="2" id="KW-1185">Reference proteome</keyword>
<dbReference type="EMBL" id="BSXW01000035">
    <property type="protein sequence ID" value="GMF10254.1"/>
    <property type="molecule type" value="Genomic_DNA"/>
</dbReference>
<organism evidence="1 2">
    <name type="scientific">Phytophthora lilii</name>
    <dbReference type="NCBI Taxonomy" id="2077276"/>
    <lineage>
        <taxon>Eukaryota</taxon>
        <taxon>Sar</taxon>
        <taxon>Stramenopiles</taxon>
        <taxon>Oomycota</taxon>
        <taxon>Peronosporomycetes</taxon>
        <taxon>Peronosporales</taxon>
        <taxon>Peronosporaceae</taxon>
        <taxon>Phytophthora</taxon>
    </lineage>
</organism>
<evidence type="ECO:0000313" key="2">
    <source>
        <dbReference type="Proteomes" id="UP001165083"/>
    </source>
</evidence>
<accession>A0A9W6TD51</accession>